<evidence type="ECO:0000256" key="7">
    <source>
        <dbReference type="ARBA" id="ARBA00022475"/>
    </source>
</evidence>
<dbReference type="InterPro" id="IPR003805">
    <property type="entry name" value="CobS"/>
</dbReference>
<keyword evidence="10 19" id="KW-0812">Transmembrane</keyword>
<dbReference type="GO" id="GO:0005886">
    <property type="term" value="C:plasma membrane"/>
    <property type="evidence" value="ECO:0007669"/>
    <property type="project" value="UniProtKB-SubCell"/>
</dbReference>
<evidence type="ECO:0000256" key="13">
    <source>
        <dbReference type="ARBA" id="ARBA00023136"/>
    </source>
</evidence>
<evidence type="ECO:0000256" key="11">
    <source>
        <dbReference type="ARBA" id="ARBA00022842"/>
    </source>
</evidence>
<dbReference type="EC" id="2.7.8.26" evidence="5 19"/>
<evidence type="ECO:0000256" key="15">
    <source>
        <dbReference type="ARBA" id="ARBA00032605"/>
    </source>
</evidence>
<evidence type="ECO:0000256" key="3">
    <source>
        <dbReference type="ARBA" id="ARBA00004663"/>
    </source>
</evidence>
<keyword evidence="12 19" id="KW-1133">Transmembrane helix</keyword>
<comment type="similarity">
    <text evidence="4 19">Belongs to the CobS family.</text>
</comment>
<dbReference type="KEGG" id="mif:Metin_0804"/>
<dbReference type="EMBL" id="CP002009">
    <property type="protein sequence ID" value="ADG13469.1"/>
    <property type="molecule type" value="Genomic_DNA"/>
</dbReference>
<dbReference type="STRING" id="573063.Metin_0804"/>
<evidence type="ECO:0000256" key="12">
    <source>
        <dbReference type="ARBA" id="ARBA00022989"/>
    </source>
</evidence>
<dbReference type="PANTHER" id="PTHR34148">
    <property type="entry name" value="ADENOSYLCOBINAMIDE-GDP RIBAZOLETRANSFERASE"/>
    <property type="match status" value="1"/>
</dbReference>
<keyword evidence="8 19" id="KW-0169">Cobalamin biosynthesis</keyword>
<comment type="pathway">
    <text evidence="3 19">Cofactor biosynthesis; adenosylcobalamin biosynthesis; adenosylcobalamin from cob(II)yrinate a,c-diamide: step 7/7.</text>
</comment>
<dbReference type="RefSeq" id="WP_013100215.1">
    <property type="nucleotide sequence ID" value="NC_014122.1"/>
</dbReference>
<evidence type="ECO:0000256" key="16">
    <source>
        <dbReference type="ARBA" id="ARBA00032853"/>
    </source>
</evidence>
<comment type="function">
    <text evidence="14 19">Joins adenosylcobinamide-GDP and alpha-ribazole to generate adenosylcobalamin (Ado-cobalamin). Also synthesizes adenosylcobalamin 5'-phosphate from adenosylcobinamide-GDP and alpha-ribazole 5'-phosphate.</text>
</comment>
<comment type="cofactor">
    <cofactor evidence="1 19">
        <name>Mg(2+)</name>
        <dbReference type="ChEBI" id="CHEBI:18420"/>
    </cofactor>
</comment>
<evidence type="ECO:0000256" key="19">
    <source>
        <dbReference type="HAMAP-Rule" id="MF_00719"/>
    </source>
</evidence>
<evidence type="ECO:0000256" key="18">
    <source>
        <dbReference type="ARBA" id="ARBA00049504"/>
    </source>
</evidence>
<dbReference type="GeneID" id="9131818"/>
<evidence type="ECO:0000313" key="21">
    <source>
        <dbReference type="Proteomes" id="UP000002061"/>
    </source>
</evidence>
<feature type="transmembrane region" description="Helical" evidence="19">
    <location>
        <begin position="227"/>
        <end position="245"/>
    </location>
</feature>
<dbReference type="HOGENOM" id="CLU_057426_2_0_2"/>
<feature type="transmembrane region" description="Helical" evidence="19">
    <location>
        <begin position="30"/>
        <end position="54"/>
    </location>
</feature>
<gene>
    <name evidence="19" type="primary">cobS</name>
    <name evidence="20" type="ordered locus">Metin_0804</name>
</gene>
<keyword evidence="13 19" id="KW-0472">Membrane</keyword>
<evidence type="ECO:0000256" key="8">
    <source>
        <dbReference type="ARBA" id="ARBA00022573"/>
    </source>
</evidence>
<evidence type="ECO:0000256" key="17">
    <source>
        <dbReference type="ARBA" id="ARBA00048623"/>
    </source>
</evidence>
<organism evidence="20 21">
    <name type="scientific">Methanocaldococcus infernus (strain DSM 11812 / JCM 15783 / ME)</name>
    <dbReference type="NCBI Taxonomy" id="573063"/>
    <lineage>
        <taxon>Archaea</taxon>
        <taxon>Methanobacteriati</taxon>
        <taxon>Methanobacteriota</taxon>
        <taxon>Methanomada group</taxon>
        <taxon>Methanococci</taxon>
        <taxon>Methanococcales</taxon>
        <taxon>Methanocaldococcaceae</taxon>
        <taxon>Methanocaldococcus</taxon>
    </lineage>
</organism>
<dbReference type="OrthoDB" id="11748at2157"/>
<dbReference type="GO" id="GO:0009236">
    <property type="term" value="P:cobalamin biosynthetic process"/>
    <property type="evidence" value="ECO:0007669"/>
    <property type="project" value="UniProtKB-UniRule"/>
</dbReference>
<keyword evidence="7 19" id="KW-1003">Cell membrane</keyword>
<dbReference type="HAMAP" id="MF_00719">
    <property type="entry name" value="CobS"/>
    <property type="match status" value="1"/>
</dbReference>
<feature type="transmembrane region" description="Helical" evidence="19">
    <location>
        <begin position="174"/>
        <end position="207"/>
    </location>
</feature>
<dbReference type="Pfam" id="PF02654">
    <property type="entry name" value="CobS"/>
    <property type="match status" value="1"/>
</dbReference>
<evidence type="ECO:0000256" key="5">
    <source>
        <dbReference type="ARBA" id="ARBA00013200"/>
    </source>
</evidence>
<reference evidence="20" key="1">
    <citation type="submission" date="2010-04" db="EMBL/GenBank/DDBJ databases">
        <title>Complete sequence of Methanocaldococcus infernus ME.</title>
        <authorList>
            <consortium name="US DOE Joint Genome Institute"/>
            <person name="Lucas S."/>
            <person name="Copeland A."/>
            <person name="Lapidus A."/>
            <person name="Cheng J.-F."/>
            <person name="Bruce D."/>
            <person name="Goodwin L."/>
            <person name="Pitluck S."/>
            <person name="Munk A.C."/>
            <person name="Detter J.C."/>
            <person name="Han C."/>
            <person name="Tapia R."/>
            <person name="Land M."/>
            <person name="Hauser L."/>
            <person name="Kyrpides N."/>
            <person name="Mikhailova N."/>
            <person name="Sieprawska-Lupa M."/>
            <person name="Whitman W.B."/>
            <person name="Woyke T."/>
        </authorList>
    </citation>
    <scope>NUCLEOTIDE SEQUENCE [LARGE SCALE GENOMIC DNA]</scope>
    <source>
        <strain evidence="20">ME</strain>
    </source>
</reference>
<evidence type="ECO:0000256" key="6">
    <source>
        <dbReference type="ARBA" id="ARBA00015850"/>
    </source>
</evidence>
<dbReference type="NCBIfam" id="TIGR00317">
    <property type="entry name" value="cobS"/>
    <property type="match status" value="1"/>
</dbReference>
<evidence type="ECO:0000256" key="4">
    <source>
        <dbReference type="ARBA" id="ARBA00010561"/>
    </source>
</evidence>
<dbReference type="PANTHER" id="PTHR34148:SF1">
    <property type="entry name" value="ADENOSYLCOBINAMIDE-GDP RIBAZOLETRANSFERASE"/>
    <property type="match status" value="1"/>
</dbReference>
<keyword evidence="9 19" id="KW-0808">Transferase</keyword>
<evidence type="ECO:0000313" key="20">
    <source>
        <dbReference type="EMBL" id="ADG13469.1"/>
    </source>
</evidence>
<dbReference type="GO" id="GO:0051073">
    <property type="term" value="F:adenosylcobinamide-GDP ribazoletransferase activity"/>
    <property type="evidence" value="ECO:0007669"/>
    <property type="project" value="UniProtKB-UniRule"/>
</dbReference>
<name>D5VSB6_METIM</name>
<dbReference type="AlphaFoldDB" id="D5VSB6"/>
<comment type="subcellular location">
    <subcellularLocation>
        <location evidence="2 19">Cell membrane</location>
        <topology evidence="2 19">Multi-pass membrane protein</topology>
    </subcellularLocation>
</comment>
<protein>
    <recommendedName>
        <fullName evidence="6 19">Adenosylcobinamide-GDP ribazoletransferase</fullName>
        <ecNumber evidence="5 19">2.7.8.26</ecNumber>
    </recommendedName>
    <alternativeName>
        <fullName evidence="16 19">Cobalamin synthase</fullName>
    </alternativeName>
    <alternativeName>
        <fullName evidence="15 19">Cobalamin-5'-phosphate synthase</fullName>
    </alternativeName>
</protein>
<accession>D5VSB6</accession>
<sequence length="248" mass="27758">MKAFKLALIFFTRIPISTESFDIELLAKHFYLVVLVGYIFGILGLFISLLFSFLPPILLATLIIFLVEYLNGFQHLDGLLDVGDALMACKSKEEKIKILKDTRLGTGAFIYGFFYLAFSIFSLSYILKINIFYILIVEVLSRLSLLTTAVFGAPMKESSAKLFIKKSDIKHLTLGLILTFPLLFLANGRIVAILILSSIIIGIFVSYLGKKEFGGINGDVLGFSNQVGRAFLYLLLTFIYSFKLTNLL</sequence>
<dbReference type="GO" id="GO:0008818">
    <property type="term" value="F:cobalamin 5'-phosphate synthase activity"/>
    <property type="evidence" value="ECO:0007669"/>
    <property type="project" value="UniProtKB-UniRule"/>
</dbReference>
<evidence type="ECO:0000256" key="9">
    <source>
        <dbReference type="ARBA" id="ARBA00022679"/>
    </source>
</evidence>
<keyword evidence="21" id="KW-1185">Reference proteome</keyword>
<feature type="transmembrane region" description="Helical" evidence="19">
    <location>
        <begin position="104"/>
        <end position="125"/>
    </location>
</feature>
<evidence type="ECO:0000256" key="10">
    <source>
        <dbReference type="ARBA" id="ARBA00022692"/>
    </source>
</evidence>
<comment type="catalytic activity">
    <reaction evidence="18 19">
        <text>alpha-ribazole 5'-phosphate + adenosylcob(III)inamide-GDP = adenosylcob(III)alamin 5'-phosphate + GMP + H(+)</text>
        <dbReference type="Rhea" id="RHEA:23560"/>
        <dbReference type="ChEBI" id="CHEBI:15378"/>
        <dbReference type="ChEBI" id="CHEBI:57918"/>
        <dbReference type="ChEBI" id="CHEBI:58115"/>
        <dbReference type="ChEBI" id="CHEBI:60487"/>
        <dbReference type="ChEBI" id="CHEBI:60493"/>
        <dbReference type="EC" id="2.7.8.26"/>
    </reaction>
</comment>
<dbReference type="eggNOG" id="arCOG04338">
    <property type="taxonomic scope" value="Archaea"/>
</dbReference>
<evidence type="ECO:0000256" key="2">
    <source>
        <dbReference type="ARBA" id="ARBA00004651"/>
    </source>
</evidence>
<feature type="transmembrane region" description="Helical" evidence="19">
    <location>
        <begin position="131"/>
        <end position="153"/>
    </location>
</feature>
<keyword evidence="11 19" id="KW-0460">Magnesium</keyword>
<evidence type="ECO:0000256" key="1">
    <source>
        <dbReference type="ARBA" id="ARBA00001946"/>
    </source>
</evidence>
<evidence type="ECO:0000256" key="14">
    <source>
        <dbReference type="ARBA" id="ARBA00025228"/>
    </source>
</evidence>
<dbReference type="Proteomes" id="UP000002061">
    <property type="component" value="Chromosome"/>
</dbReference>
<proteinExistence type="inferred from homology"/>
<comment type="catalytic activity">
    <reaction evidence="17 19">
        <text>alpha-ribazole + adenosylcob(III)inamide-GDP = adenosylcob(III)alamin + GMP + H(+)</text>
        <dbReference type="Rhea" id="RHEA:16049"/>
        <dbReference type="ChEBI" id="CHEBI:10329"/>
        <dbReference type="ChEBI" id="CHEBI:15378"/>
        <dbReference type="ChEBI" id="CHEBI:18408"/>
        <dbReference type="ChEBI" id="CHEBI:58115"/>
        <dbReference type="ChEBI" id="CHEBI:60487"/>
        <dbReference type="EC" id="2.7.8.26"/>
    </reaction>
</comment>
<dbReference type="UniPathway" id="UPA00148">
    <property type="reaction ID" value="UER00238"/>
</dbReference>